<dbReference type="GO" id="GO:0015871">
    <property type="term" value="P:choline transport"/>
    <property type="evidence" value="ECO:0007669"/>
    <property type="project" value="InterPro"/>
</dbReference>
<dbReference type="Gene3D" id="3.40.190.10">
    <property type="entry name" value="Periplasmic binding protein-like II"/>
    <property type="match status" value="1"/>
</dbReference>
<protein>
    <submittedName>
        <fullName evidence="3">Glycine betaine/proline transport system substrate-binding protein</fullName>
    </submittedName>
</protein>
<dbReference type="GO" id="GO:0033265">
    <property type="term" value="F:choline binding"/>
    <property type="evidence" value="ECO:0007669"/>
    <property type="project" value="InterPro"/>
</dbReference>
<keyword evidence="1" id="KW-0732">Signal</keyword>
<proteinExistence type="predicted"/>
<sequence>MSSSLRRIVFALFIATTLFCATITAHAADKITIASVSWTGVTIKTEVAASILKSLGYETDIKVLSVPITYTALANDDADVFFGNWMPSMASIANKFFKSGKVVKYVANMPGAKYTLATPTFCAQAGLKDFKDIAKFGDKLDWKIYGIEAGNDGNMIIQDMIDKNMFGLGKFKLVASSEVVMLSQVQAYAQSNKWIVFLGWAPHSMNERIDMTYLTGSTDQTFGGNDGTATVWTNVRKGFVEDNPNAAKLFSNMTFSVSMMNQIMTSLHEDPKLGMKKAGLKWLKANPDTYEKWLEGVTTVAGKPGDVAFKAYLDSQF</sequence>
<organism evidence="3 4">
    <name type="scientific">Halodesulfovibrio aestuarii</name>
    <dbReference type="NCBI Taxonomy" id="126333"/>
    <lineage>
        <taxon>Bacteria</taxon>
        <taxon>Pseudomonadati</taxon>
        <taxon>Thermodesulfobacteriota</taxon>
        <taxon>Desulfovibrionia</taxon>
        <taxon>Desulfovibrionales</taxon>
        <taxon>Desulfovibrionaceae</taxon>
        <taxon>Halodesulfovibrio</taxon>
    </lineage>
</organism>
<name>A0A8G2C912_9BACT</name>
<dbReference type="SUPFAM" id="SSF53850">
    <property type="entry name" value="Periplasmic binding protein-like II"/>
    <property type="match status" value="1"/>
</dbReference>
<evidence type="ECO:0000256" key="1">
    <source>
        <dbReference type="SAM" id="SignalP"/>
    </source>
</evidence>
<dbReference type="Pfam" id="PF04069">
    <property type="entry name" value="OpuAC"/>
    <property type="match status" value="1"/>
</dbReference>
<reference evidence="3 4" key="1">
    <citation type="submission" date="2016-11" db="EMBL/GenBank/DDBJ databases">
        <authorList>
            <person name="Varghese N."/>
            <person name="Submissions S."/>
        </authorList>
    </citation>
    <scope>NUCLEOTIDE SEQUENCE [LARGE SCALE GENOMIC DNA]</scope>
    <source>
        <strain evidence="3 4">DSM 17919</strain>
    </source>
</reference>
<dbReference type="InterPro" id="IPR007210">
    <property type="entry name" value="ABC_Gly_betaine_transp_sub-bd"/>
</dbReference>
<dbReference type="GO" id="GO:0042597">
    <property type="term" value="C:periplasmic space"/>
    <property type="evidence" value="ECO:0007669"/>
    <property type="project" value="InterPro"/>
</dbReference>
<comment type="caution">
    <text evidence="3">The sequence shown here is derived from an EMBL/GenBank/DDBJ whole genome shotgun (WGS) entry which is preliminary data.</text>
</comment>
<dbReference type="GO" id="GO:0022857">
    <property type="term" value="F:transmembrane transporter activity"/>
    <property type="evidence" value="ECO:0007669"/>
    <property type="project" value="InterPro"/>
</dbReference>
<feature type="domain" description="ABC-type glycine betaine transport system substrate-binding" evidence="2">
    <location>
        <begin position="29"/>
        <end position="284"/>
    </location>
</feature>
<feature type="signal peptide" evidence="1">
    <location>
        <begin position="1"/>
        <end position="27"/>
    </location>
</feature>
<dbReference type="GO" id="GO:0043190">
    <property type="term" value="C:ATP-binding cassette (ABC) transporter complex"/>
    <property type="evidence" value="ECO:0007669"/>
    <property type="project" value="InterPro"/>
</dbReference>
<gene>
    <name evidence="3" type="ORF">SAMN05660830_01372</name>
</gene>
<dbReference type="EMBL" id="FQZR01000003">
    <property type="protein sequence ID" value="SHJ01781.1"/>
    <property type="molecule type" value="Genomic_DNA"/>
</dbReference>
<dbReference type="AlphaFoldDB" id="A0A8G2C912"/>
<dbReference type="Gene3D" id="3.40.190.100">
    <property type="entry name" value="Glycine betaine-binding periplasmic protein, domain 2"/>
    <property type="match status" value="1"/>
</dbReference>
<dbReference type="RefSeq" id="WP_020000661.1">
    <property type="nucleotide sequence ID" value="NZ_CP192217.1"/>
</dbReference>
<evidence type="ECO:0000313" key="3">
    <source>
        <dbReference type="EMBL" id="SHJ01781.1"/>
    </source>
</evidence>
<dbReference type="InterPro" id="IPR017783">
    <property type="entry name" value="ABC_choline_sub-bd"/>
</dbReference>
<evidence type="ECO:0000259" key="2">
    <source>
        <dbReference type="Pfam" id="PF04069"/>
    </source>
</evidence>
<evidence type="ECO:0000313" key="4">
    <source>
        <dbReference type="Proteomes" id="UP000184001"/>
    </source>
</evidence>
<dbReference type="Proteomes" id="UP000184001">
    <property type="component" value="Unassembled WGS sequence"/>
</dbReference>
<accession>A0A8G2C912</accession>
<dbReference type="CDD" id="cd13640">
    <property type="entry name" value="PBP2_ChoX"/>
    <property type="match status" value="1"/>
</dbReference>
<feature type="chain" id="PRO_5034620944" evidence="1">
    <location>
        <begin position="28"/>
        <end position="317"/>
    </location>
</feature>